<dbReference type="Pfam" id="PF09339">
    <property type="entry name" value="HTH_IclR"/>
    <property type="match status" value="1"/>
</dbReference>
<dbReference type="Gene3D" id="1.10.10.10">
    <property type="entry name" value="Winged helix-like DNA-binding domain superfamily/Winged helix DNA-binding domain"/>
    <property type="match status" value="1"/>
</dbReference>
<dbReference type="GO" id="GO:0003677">
    <property type="term" value="F:DNA binding"/>
    <property type="evidence" value="ECO:0007669"/>
    <property type="project" value="UniProtKB-KW"/>
</dbReference>
<dbReference type="OrthoDB" id="14763at2157"/>
<evidence type="ECO:0000256" key="2">
    <source>
        <dbReference type="ARBA" id="ARBA00023125"/>
    </source>
</evidence>
<evidence type="ECO:0000313" key="6">
    <source>
        <dbReference type="EMBL" id="EJN58025.1"/>
    </source>
</evidence>
<dbReference type="GO" id="GO:0045892">
    <property type="term" value="P:negative regulation of DNA-templated transcription"/>
    <property type="evidence" value="ECO:0007669"/>
    <property type="project" value="TreeGrafter"/>
</dbReference>
<dbReference type="PROSITE" id="PS51078">
    <property type="entry name" value="ICLR_ED"/>
    <property type="match status" value="1"/>
</dbReference>
<evidence type="ECO:0000259" key="5">
    <source>
        <dbReference type="PROSITE" id="PS51078"/>
    </source>
</evidence>
<reference evidence="6 7" key="1">
    <citation type="journal article" date="2012" name="J. Bacteriol.">
        <title>Draft Genome Sequence of the Extremely Halophilic Archaeon Halogranum salarium B-1T.</title>
        <authorList>
            <person name="Kim K.K."/>
            <person name="Lee K.C."/>
            <person name="Lee J.S."/>
        </authorList>
    </citation>
    <scope>NUCLEOTIDE SEQUENCE [LARGE SCALE GENOMIC DNA]</scope>
    <source>
        <strain evidence="6 7">B-1</strain>
    </source>
</reference>
<dbReference type="eggNOG" id="arCOG02798">
    <property type="taxonomic scope" value="Archaea"/>
</dbReference>
<dbReference type="EMBL" id="ALJD01000009">
    <property type="protein sequence ID" value="EJN58025.1"/>
    <property type="molecule type" value="Genomic_DNA"/>
</dbReference>
<dbReference type="AlphaFoldDB" id="J2ZBI6"/>
<dbReference type="Proteomes" id="UP000007813">
    <property type="component" value="Unassembled WGS sequence"/>
</dbReference>
<dbReference type="PANTHER" id="PTHR30136">
    <property type="entry name" value="HELIX-TURN-HELIX TRANSCRIPTIONAL REGULATOR, ICLR FAMILY"/>
    <property type="match status" value="1"/>
</dbReference>
<dbReference type="InterPro" id="IPR050707">
    <property type="entry name" value="HTH_MetabolicPath_Reg"/>
</dbReference>
<dbReference type="SMART" id="SM00346">
    <property type="entry name" value="HTH_ICLR"/>
    <property type="match status" value="1"/>
</dbReference>
<dbReference type="InterPro" id="IPR029016">
    <property type="entry name" value="GAF-like_dom_sf"/>
</dbReference>
<feature type="domain" description="HTH iclR-type" evidence="4">
    <location>
        <begin position="7"/>
        <end position="68"/>
    </location>
</feature>
<dbReference type="InterPro" id="IPR011991">
    <property type="entry name" value="ArsR-like_HTH"/>
</dbReference>
<evidence type="ECO:0000313" key="7">
    <source>
        <dbReference type="Proteomes" id="UP000007813"/>
    </source>
</evidence>
<dbReference type="Gene3D" id="3.30.450.40">
    <property type="match status" value="1"/>
</dbReference>
<evidence type="ECO:0008006" key="8">
    <source>
        <dbReference type="Google" id="ProtNLM"/>
    </source>
</evidence>
<gene>
    <name evidence="6" type="ORF">HSB1_34420</name>
</gene>
<dbReference type="InterPro" id="IPR005471">
    <property type="entry name" value="Tscrpt_reg_IclR_N"/>
</dbReference>
<keyword evidence="3" id="KW-0804">Transcription</keyword>
<dbReference type="GO" id="GO:0003700">
    <property type="term" value="F:DNA-binding transcription factor activity"/>
    <property type="evidence" value="ECO:0007669"/>
    <property type="project" value="TreeGrafter"/>
</dbReference>
<comment type="caution">
    <text evidence="6">The sequence shown here is derived from an EMBL/GenBank/DDBJ whole genome shotgun (WGS) entry which is preliminary data.</text>
</comment>
<dbReference type="SUPFAM" id="SSF46785">
    <property type="entry name" value="Winged helix' DNA-binding domain"/>
    <property type="match status" value="1"/>
</dbReference>
<evidence type="ECO:0000256" key="1">
    <source>
        <dbReference type="ARBA" id="ARBA00023015"/>
    </source>
</evidence>
<feature type="domain" description="IclR-ED" evidence="5">
    <location>
        <begin position="67"/>
        <end position="249"/>
    </location>
</feature>
<dbReference type="CDD" id="cd00090">
    <property type="entry name" value="HTH_ARSR"/>
    <property type="match status" value="1"/>
</dbReference>
<proteinExistence type="predicted"/>
<dbReference type="InterPro" id="IPR036388">
    <property type="entry name" value="WH-like_DNA-bd_sf"/>
</dbReference>
<keyword evidence="2" id="KW-0238">DNA-binding</keyword>
<dbReference type="PROSITE" id="PS51077">
    <property type="entry name" value="HTH_ICLR"/>
    <property type="match status" value="1"/>
</dbReference>
<sequence>MSDEYPIKAVHTCFRILTEIHNREGAGVSELARSLDLSKAGVHKHLQTLSQLGYLSRDGDEYCIALGFLGLGLTARSRFRVYQVSTSLLRDLAETSGYVASLSSHQNGNGICVAQTCANDSLTYPTREGDRVSLHATAAGKAMLAYRPVEEIERYLTDGLDPITPKTITNSDEFRRELQSARDRRVVFDREESREGWQSVASPITDLDQVAIAAVSVSGPVDKLTGKRLEEDITGLVVSTAKSIENRLL</sequence>
<evidence type="ECO:0000256" key="3">
    <source>
        <dbReference type="ARBA" id="ARBA00023163"/>
    </source>
</evidence>
<keyword evidence="1" id="KW-0805">Transcription regulation</keyword>
<protein>
    <recommendedName>
        <fullName evidence="8">IclR family transcriptional regulator</fullName>
    </recommendedName>
</protein>
<dbReference type="Pfam" id="PF01614">
    <property type="entry name" value="IclR_C"/>
    <property type="match status" value="1"/>
</dbReference>
<organism evidence="6 7">
    <name type="scientific">Halogranum salarium B-1</name>
    <dbReference type="NCBI Taxonomy" id="1210908"/>
    <lineage>
        <taxon>Archaea</taxon>
        <taxon>Methanobacteriati</taxon>
        <taxon>Methanobacteriota</taxon>
        <taxon>Stenosarchaea group</taxon>
        <taxon>Halobacteria</taxon>
        <taxon>Halobacteriales</taxon>
        <taxon>Haloferacaceae</taxon>
    </lineage>
</organism>
<dbReference type="PANTHER" id="PTHR30136:SF35">
    <property type="entry name" value="HTH-TYPE TRANSCRIPTIONAL REGULATOR RV1719"/>
    <property type="match status" value="1"/>
</dbReference>
<dbReference type="InterPro" id="IPR014757">
    <property type="entry name" value="Tscrpt_reg_IclR_C"/>
</dbReference>
<dbReference type="RefSeq" id="WP_009376768.1">
    <property type="nucleotide sequence ID" value="NZ_ALJD01000009.1"/>
</dbReference>
<dbReference type="InterPro" id="IPR036390">
    <property type="entry name" value="WH_DNA-bd_sf"/>
</dbReference>
<evidence type="ECO:0000259" key="4">
    <source>
        <dbReference type="PROSITE" id="PS51077"/>
    </source>
</evidence>
<name>J2ZBI6_9EURY</name>
<dbReference type="SUPFAM" id="SSF55781">
    <property type="entry name" value="GAF domain-like"/>
    <property type="match status" value="1"/>
</dbReference>
<accession>J2ZBI6</accession>